<name>A0A8S3RDA8_MYTED</name>
<organism evidence="2 3">
    <name type="scientific">Mytilus edulis</name>
    <name type="common">Blue mussel</name>
    <dbReference type="NCBI Taxonomy" id="6550"/>
    <lineage>
        <taxon>Eukaryota</taxon>
        <taxon>Metazoa</taxon>
        <taxon>Spiralia</taxon>
        <taxon>Lophotrochozoa</taxon>
        <taxon>Mollusca</taxon>
        <taxon>Bivalvia</taxon>
        <taxon>Autobranchia</taxon>
        <taxon>Pteriomorphia</taxon>
        <taxon>Mytilida</taxon>
        <taxon>Mytiloidea</taxon>
        <taxon>Mytilidae</taxon>
        <taxon>Mytilinae</taxon>
        <taxon>Mytilus</taxon>
    </lineage>
</organism>
<protein>
    <submittedName>
        <fullName evidence="2">Uncharacterized protein</fullName>
    </submittedName>
</protein>
<gene>
    <name evidence="2" type="ORF">MEDL_21592</name>
</gene>
<feature type="coiled-coil region" evidence="1">
    <location>
        <begin position="127"/>
        <end position="175"/>
    </location>
</feature>
<dbReference type="OrthoDB" id="6175007at2759"/>
<proteinExistence type="predicted"/>
<keyword evidence="3" id="KW-1185">Reference proteome</keyword>
<evidence type="ECO:0000313" key="2">
    <source>
        <dbReference type="EMBL" id="CAG2207318.1"/>
    </source>
</evidence>
<dbReference type="EMBL" id="CAJPWZ010001075">
    <property type="protein sequence ID" value="CAG2207318.1"/>
    <property type="molecule type" value="Genomic_DNA"/>
</dbReference>
<comment type="caution">
    <text evidence="2">The sequence shown here is derived from an EMBL/GenBank/DDBJ whole genome shotgun (WGS) entry which is preliminary data.</text>
</comment>
<reference evidence="2" key="1">
    <citation type="submission" date="2021-03" db="EMBL/GenBank/DDBJ databases">
        <authorList>
            <person name="Bekaert M."/>
        </authorList>
    </citation>
    <scope>NUCLEOTIDE SEQUENCE</scope>
</reference>
<keyword evidence="1" id="KW-0175">Coiled coil</keyword>
<accession>A0A8S3RDA8</accession>
<sequence length="229" mass="26987">MSDYVFNFYGGYYLHPYKRYLVKAKHVTSNEVEQVKADRSKERHKHILVVTDLYDISPEEMRSLAYRLDKSSYVSLENDLTDTFDVMCSNDEKELLDNLNLIYQIKKFDTIGNANVKLDFEMKTVQEQEMEIQRESFNEQLLSLKVEIDSKQYYIDQLKQENEKLSVTVVKLNEDTCKKKHNELESVMMTGKSSHIQNDELEERDLACLKKSTSQMDEKDGKEDDVFMI</sequence>
<evidence type="ECO:0000256" key="1">
    <source>
        <dbReference type="SAM" id="Coils"/>
    </source>
</evidence>
<dbReference type="Proteomes" id="UP000683360">
    <property type="component" value="Unassembled WGS sequence"/>
</dbReference>
<dbReference type="AlphaFoldDB" id="A0A8S3RDA8"/>
<evidence type="ECO:0000313" key="3">
    <source>
        <dbReference type="Proteomes" id="UP000683360"/>
    </source>
</evidence>